<dbReference type="RefSeq" id="WP_380974716.1">
    <property type="nucleotide sequence ID" value="NZ_JBHTEF010000001.1"/>
</dbReference>
<keyword evidence="2 7" id="KW-0813">Transport</keyword>
<dbReference type="Pfam" id="PF00528">
    <property type="entry name" value="BPD_transp_1"/>
    <property type="match status" value="1"/>
</dbReference>
<feature type="domain" description="ABC transmembrane type-1" evidence="8">
    <location>
        <begin position="57"/>
        <end position="248"/>
    </location>
</feature>
<dbReference type="CDD" id="cd06261">
    <property type="entry name" value="TM_PBP2"/>
    <property type="match status" value="1"/>
</dbReference>
<dbReference type="PANTHER" id="PTHR43744:SF12">
    <property type="entry name" value="ABC TRANSPORTER PERMEASE PROTEIN MG189-RELATED"/>
    <property type="match status" value="1"/>
</dbReference>
<feature type="transmembrane region" description="Helical" evidence="7">
    <location>
        <begin position="92"/>
        <end position="113"/>
    </location>
</feature>
<keyword evidence="10" id="KW-1185">Reference proteome</keyword>
<evidence type="ECO:0000313" key="10">
    <source>
        <dbReference type="Proteomes" id="UP001596527"/>
    </source>
</evidence>
<proteinExistence type="inferred from homology"/>
<evidence type="ECO:0000256" key="5">
    <source>
        <dbReference type="ARBA" id="ARBA00022989"/>
    </source>
</evidence>
<dbReference type="PANTHER" id="PTHR43744">
    <property type="entry name" value="ABC TRANSPORTER PERMEASE PROTEIN MG189-RELATED-RELATED"/>
    <property type="match status" value="1"/>
</dbReference>
<keyword evidence="6 7" id="KW-0472">Membrane</keyword>
<dbReference type="SUPFAM" id="SSF161098">
    <property type="entry name" value="MetI-like"/>
    <property type="match status" value="1"/>
</dbReference>
<dbReference type="EMBL" id="JBHTEF010000001">
    <property type="protein sequence ID" value="MFC7581416.1"/>
    <property type="molecule type" value="Genomic_DNA"/>
</dbReference>
<feature type="transmembrane region" description="Helical" evidence="7">
    <location>
        <begin position="125"/>
        <end position="148"/>
    </location>
</feature>
<evidence type="ECO:0000256" key="3">
    <source>
        <dbReference type="ARBA" id="ARBA00022475"/>
    </source>
</evidence>
<keyword evidence="4 7" id="KW-0812">Transmembrane</keyword>
<reference evidence="10" key="1">
    <citation type="journal article" date="2019" name="Int. J. Syst. Evol. Microbiol.">
        <title>The Global Catalogue of Microorganisms (GCM) 10K type strain sequencing project: providing services to taxonomists for standard genome sequencing and annotation.</title>
        <authorList>
            <consortium name="The Broad Institute Genomics Platform"/>
            <consortium name="The Broad Institute Genome Sequencing Center for Infectious Disease"/>
            <person name="Wu L."/>
            <person name="Ma J."/>
        </authorList>
    </citation>
    <scope>NUCLEOTIDE SEQUENCE [LARGE SCALE GENOMIC DNA]</scope>
    <source>
        <strain evidence="10">CCUG 56698</strain>
    </source>
</reference>
<dbReference type="InterPro" id="IPR000515">
    <property type="entry name" value="MetI-like"/>
</dbReference>
<comment type="subcellular location">
    <subcellularLocation>
        <location evidence="1 7">Cell membrane</location>
        <topology evidence="1 7">Multi-pass membrane protein</topology>
    </subcellularLocation>
</comment>
<feature type="transmembrane region" description="Helical" evidence="7">
    <location>
        <begin position="230"/>
        <end position="248"/>
    </location>
</feature>
<comment type="similarity">
    <text evidence="7">Belongs to the binding-protein-dependent transport system permease family.</text>
</comment>
<evidence type="ECO:0000259" key="8">
    <source>
        <dbReference type="PROSITE" id="PS50928"/>
    </source>
</evidence>
<dbReference type="Proteomes" id="UP001596527">
    <property type="component" value="Unassembled WGS sequence"/>
</dbReference>
<gene>
    <name evidence="9" type="ORF">ACFQWG_09450</name>
</gene>
<evidence type="ECO:0000256" key="4">
    <source>
        <dbReference type="ARBA" id="ARBA00022692"/>
    </source>
</evidence>
<evidence type="ECO:0000256" key="6">
    <source>
        <dbReference type="ARBA" id="ARBA00023136"/>
    </source>
</evidence>
<feature type="transmembrane region" description="Helical" evidence="7">
    <location>
        <begin position="12"/>
        <end position="36"/>
    </location>
</feature>
<dbReference type="PROSITE" id="PS50928">
    <property type="entry name" value="ABC_TM1"/>
    <property type="match status" value="1"/>
</dbReference>
<keyword evidence="5 7" id="KW-1133">Transmembrane helix</keyword>
<sequence>MFEVKSGSQKVIIQILTTLLVIPYLFPLVVMMQGSFAGQGIENYRAVLRIELLPYFFRNSIIIASAVIAIVYVCTILSAFGFAKLRIRGKEIVFWVLMAALTLPEVVILTPLFATASSTGLYDTLWSVILPLSALQIPFTVLLCRNYITGIPDELLESARIDGATTLQVFRYIVAPLTRPIGAAIIVLTLITSWNDYLLPLVFLQSDQLQTVTLVPQFFVSQFNNDQTKVLAAAVICALPEVLAYLLMQRNFERGLTAGALK</sequence>
<comment type="caution">
    <text evidence="9">The sequence shown here is derived from an EMBL/GenBank/DDBJ whole genome shotgun (WGS) entry which is preliminary data.</text>
</comment>
<accession>A0ABW2SMS2</accession>
<evidence type="ECO:0000256" key="2">
    <source>
        <dbReference type="ARBA" id="ARBA00022448"/>
    </source>
</evidence>
<keyword evidence="3" id="KW-1003">Cell membrane</keyword>
<feature type="transmembrane region" description="Helical" evidence="7">
    <location>
        <begin position="56"/>
        <end position="80"/>
    </location>
</feature>
<evidence type="ECO:0000313" key="9">
    <source>
        <dbReference type="EMBL" id="MFC7581416.1"/>
    </source>
</evidence>
<evidence type="ECO:0000256" key="1">
    <source>
        <dbReference type="ARBA" id="ARBA00004651"/>
    </source>
</evidence>
<protein>
    <submittedName>
        <fullName evidence="9">Carbohydrate ABC transporter permease</fullName>
    </submittedName>
</protein>
<feature type="transmembrane region" description="Helical" evidence="7">
    <location>
        <begin position="169"/>
        <end position="191"/>
    </location>
</feature>
<organism evidence="9 10">
    <name type="scientific">Schaalia naturae</name>
    <dbReference type="NCBI Taxonomy" id="635203"/>
    <lineage>
        <taxon>Bacteria</taxon>
        <taxon>Bacillati</taxon>
        <taxon>Actinomycetota</taxon>
        <taxon>Actinomycetes</taxon>
        <taxon>Actinomycetales</taxon>
        <taxon>Actinomycetaceae</taxon>
        <taxon>Schaalia</taxon>
    </lineage>
</organism>
<name>A0ABW2SMS2_9ACTO</name>
<dbReference type="Gene3D" id="1.10.3720.10">
    <property type="entry name" value="MetI-like"/>
    <property type="match status" value="1"/>
</dbReference>
<evidence type="ECO:0000256" key="7">
    <source>
        <dbReference type="RuleBase" id="RU363032"/>
    </source>
</evidence>
<dbReference type="InterPro" id="IPR035906">
    <property type="entry name" value="MetI-like_sf"/>
</dbReference>